<name>W8TB39_PEPAC</name>
<dbReference type="EMBL" id="CP007453">
    <property type="protein sequence ID" value="AHM58075.1"/>
    <property type="molecule type" value="Genomic_DNA"/>
</dbReference>
<feature type="domain" description="Phosphoribosyltransferase" evidence="1">
    <location>
        <begin position="8"/>
        <end position="175"/>
    </location>
</feature>
<keyword evidence="3" id="KW-1185">Reference proteome</keyword>
<evidence type="ECO:0000259" key="1">
    <source>
        <dbReference type="Pfam" id="PF00156"/>
    </source>
</evidence>
<evidence type="ECO:0000313" key="3">
    <source>
        <dbReference type="Proteomes" id="UP000019591"/>
    </source>
</evidence>
<sequence length="209" mass="23454">MMYNDRSHAGRLLAEKLLEYEGEDTVVYALPRGGVVLGYEVAKLLGCPLDLVVTRKIGHPFSPEYAICAVSENAPAICNEHETRKMEKHWLEYEISKQRKEIQRRKSTYPAPWISPEGKTAIIIDDGIATGLTIQSAIEEIRLQKPKLLIAAVPVSPDDTAAKLSKMVDRLVCLDIPAYYLGAVGSYYYDFRQVSDSEVIELLRLANKK</sequence>
<dbReference type="RefSeq" id="WP_025436922.1">
    <property type="nucleotide sequence ID" value="NZ_CP007453.1"/>
</dbReference>
<geneLocation type="plasmid" evidence="2 3">
    <name>EAL2_808p</name>
</geneLocation>
<dbReference type="Gene3D" id="3.30.1310.20">
    <property type="entry name" value="PRTase-like"/>
    <property type="match status" value="1"/>
</dbReference>
<dbReference type="eggNOG" id="COG1926">
    <property type="taxonomic scope" value="Bacteria"/>
</dbReference>
<organism evidence="2 3">
    <name type="scientific">Peptoclostridium acidaminophilum DSM 3953</name>
    <dbReference type="NCBI Taxonomy" id="1286171"/>
    <lineage>
        <taxon>Bacteria</taxon>
        <taxon>Bacillati</taxon>
        <taxon>Bacillota</taxon>
        <taxon>Clostridia</taxon>
        <taxon>Peptostreptococcales</taxon>
        <taxon>Peptoclostridiaceae</taxon>
        <taxon>Peptoclostridium</taxon>
    </lineage>
</organism>
<evidence type="ECO:0000313" key="2">
    <source>
        <dbReference type="EMBL" id="AHM58075.1"/>
    </source>
</evidence>
<dbReference type="PATRIC" id="fig|1286171.3.peg.2756"/>
<dbReference type="GO" id="GO:0016740">
    <property type="term" value="F:transferase activity"/>
    <property type="evidence" value="ECO:0007669"/>
    <property type="project" value="UniProtKB-KW"/>
</dbReference>
<dbReference type="KEGG" id="eac:EAL2_808p05720"/>
<keyword evidence="2" id="KW-0614">Plasmid</keyword>
<dbReference type="SUPFAM" id="SSF53271">
    <property type="entry name" value="PRTase-like"/>
    <property type="match status" value="1"/>
</dbReference>
<gene>
    <name evidence="2" type="ORF">EAL2_808p05720</name>
</gene>
<reference evidence="2 3" key="1">
    <citation type="journal article" date="2014" name="Genome Announc.">
        <title>Complete Genome Sequence of Amino Acid-Utilizing Eubacterium acidaminophilum al-2 (DSM 3953).</title>
        <authorList>
            <person name="Poehlein A."/>
            <person name="Andreesen J.R."/>
            <person name="Daniel R."/>
        </authorList>
    </citation>
    <scope>NUCLEOTIDE SEQUENCE [LARGE SCALE GENOMIC DNA]</scope>
    <source>
        <strain evidence="2 3">DSM 3953</strain>
        <plasmid evidence="3">Plasmid EAL2_808p</plasmid>
    </source>
</reference>
<protein>
    <submittedName>
        <fullName evidence="2">Putative phosphoribosyl transferase</fullName>
    </submittedName>
</protein>
<dbReference type="AlphaFoldDB" id="W8TB39"/>
<dbReference type="Proteomes" id="UP000019591">
    <property type="component" value="Plasmid EAL2_808p"/>
</dbReference>
<dbReference type="InterPro" id="IPR029057">
    <property type="entry name" value="PRTase-like"/>
</dbReference>
<dbReference type="Pfam" id="PF00156">
    <property type="entry name" value="Pribosyltran"/>
    <property type="match status" value="1"/>
</dbReference>
<proteinExistence type="predicted"/>
<dbReference type="OrthoDB" id="9810066at2"/>
<dbReference type="HOGENOM" id="CLU_083583_0_0_9"/>
<keyword evidence="2" id="KW-0808">Transferase</keyword>
<accession>W8TB39</accession>
<dbReference type="CDD" id="cd06223">
    <property type="entry name" value="PRTases_typeI"/>
    <property type="match status" value="1"/>
</dbReference>
<dbReference type="Gene3D" id="3.40.50.2020">
    <property type="match status" value="1"/>
</dbReference>
<dbReference type="InterPro" id="IPR000836">
    <property type="entry name" value="PRTase_dom"/>
</dbReference>